<dbReference type="InterPro" id="IPR000795">
    <property type="entry name" value="T_Tr_GTP-bd_dom"/>
</dbReference>
<evidence type="ECO:0000259" key="9">
    <source>
        <dbReference type="PROSITE" id="PS51722"/>
    </source>
</evidence>
<feature type="domain" description="Tr-type G" evidence="9">
    <location>
        <begin position="12"/>
        <end position="194"/>
    </location>
</feature>
<organism evidence="10 11">
    <name type="scientific">Candidatus Gottesmanbacteria bacterium RIFCSPLOWO2_01_FULL_39_12b</name>
    <dbReference type="NCBI Taxonomy" id="1798388"/>
    <lineage>
        <taxon>Bacteria</taxon>
        <taxon>Candidatus Gottesmaniibacteriota</taxon>
    </lineage>
</organism>
<dbReference type="GO" id="GO:0003924">
    <property type="term" value="F:GTPase activity"/>
    <property type="evidence" value="ECO:0007669"/>
    <property type="project" value="InterPro"/>
</dbReference>
<dbReference type="NCBIfam" id="TIGR00487">
    <property type="entry name" value="IF-2"/>
    <property type="match status" value="1"/>
</dbReference>
<dbReference type="Pfam" id="PF11987">
    <property type="entry name" value="IF-2"/>
    <property type="match status" value="1"/>
</dbReference>
<keyword evidence="4" id="KW-0547">Nucleotide-binding</keyword>
<dbReference type="Proteomes" id="UP000176609">
    <property type="component" value="Unassembled WGS sequence"/>
</dbReference>
<keyword evidence="5 8" id="KW-0648">Protein biosynthesis</keyword>
<evidence type="ECO:0000256" key="4">
    <source>
        <dbReference type="ARBA" id="ARBA00022741"/>
    </source>
</evidence>
<reference evidence="10 11" key="1">
    <citation type="journal article" date="2016" name="Nat. Commun.">
        <title>Thousands of microbial genomes shed light on interconnected biogeochemical processes in an aquifer system.</title>
        <authorList>
            <person name="Anantharaman K."/>
            <person name="Brown C.T."/>
            <person name="Hug L.A."/>
            <person name="Sharon I."/>
            <person name="Castelle C.J."/>
            <person name="Probst A.J."/>
            <person name="Thomas B.C."/>
            <person name="Singh A."/>
            <person name="Wilkins M.J."/>
            <person name="Karaoz U."/>
            <person name="Brodie E.L."/>
            <person name="Williams K.H."/>
            <person name="Hubbard S.S."/>
            <person name="Banfield J.F."/>
        </authorList>
    </citation>
    <scope>NUCLEOTIDE SEQUENCE [LARGE SCALE GENOMIC DNA]</scope>
</reference>
<dbReference type="AlphaFoldDB" id="A0A1F6ARM2"/>
<dbReference type="PRINTS" id="PR00315">
    <property type="entry name" value="ELONGATNFCT"/>
</dbReference>
<dbReference type="Pfam" id="PF22042">
    <property type="entry name" value="EF-G_D2"/>
    <property type="match status" value="1"/>
</dbReference>
<evidence type="ECO:0000256" key="5">
    <source>
        <dbReference type="ARBA" id="ARBA00022917"/>
    </source>
</evidence>
<keyword evidence="6" id="KW-0342">GTP-binding</keyword>
<dbReference type="InterPro" id="IPR036925">
    <property type="entry name" value="TIF_IF2_dom3_sf"/>
</dbReference>
<dbReference type="EMBL" id="MFJR01000004">
    <property type="protein sequence ID" value="OGG27308.1"/>
    <property type="molecule type" value="Genomic_DNA"/>
</dbReference>
<dbReference type="InterPro" id="IPR005225">
    <property type="entry name" value="Small_GTP-bd"/>
</dbReference>
<proteinExistence type="inferred from homology"/>
<name>A0A1F6ARM2_9BACT</name>
<dbReference type="SUPFAM" id="SSF52156">
    <property type="entry name" value="Initiation factor IF2/eIF5b, domain 3"/>
    <property type="match status" value="1"/>
</dbReference>
<dbReference type="GO" id="GO:0005525">
    <property type="term" value="F:GTP binding"/>
    <property type="evidence" value="ECO:0007669"/>
    <property type="project" value="UniProtKB-KW"/>
</dbReference>
<dbReference type="PROSITE" id="PS51722">
    <property type="entry name" value="G_TR_2"/>
    <property type="match status" value="1"/>
</dbReference>
<dbReference type="Gene3D" id="3.40.50.300">
    <property type="entry name" value="P-loop containing nucleotide triphosphate hydrolases"/>
    <property type="match status" value="1"/>
</dbReference>
<comment type="similarity">
    <text evidence="1 8">Belongs to the TRAFAC class translation factor GTPase superfamily. Classic translation factor GTPase family. IF-2 subfamily.</text>
</comment>
<dbReference type="InterPro" id="IPR000178">
    <property type="entry name" value="TF_IF2_bacterial-like"/>
</dbReference>
<dbReference type="FunFam" id="3.40.50.300:FF:000019">
    <property type="entry name" value="Translation initiation factor IF-2"/>
    <property type="match status" value="1"/>
</dbReference>
<dbReference type="GO" id="GO:0005737">
    <property type="term" value="C:cytoplasm"/>
    <property type="evidence" value="ECO:0007669"/>
    <property type="project" value="UniProtKB-UniRule"/>
</dbReference>
<dbReference type="GO" id="GO:0003743">
    <property type="term" value="F:translation initiation factor activity"/>
    <property type="evidence" value="ECO:0007669"/>
    <property type="project" value="UniProtKB-UniRule"/>
</dbReference>
<evidence type="ECO:0000313" key="10">
    <source>
        <dbReference type="EMBL" id="OGG27308.1"/>
    </source>
</evidence>
<dbReference type="InterPro" id="IPR009000">
    <property type="entry name" value="Transl_B-barrel_sf"/>
</dbReference>
<evidence type="ECO:0000256" key="2">
    <source>
        <dbReference type="ARBA" id="ARBA00020675"/>
    </source>
</evidence>
<dbReference type="SUPFAM" id="SSF50447">
    <property type="entry name" value="Translation proteins"/>
    <property type="match status" value="2"/>
</dbReference>
<keyword evidence="3 8" id="KW-0396">Initiation factor</keyword>
<comment type="function">
    <text evidence="8">One of the essential components for the initiation of protein synthesis. Protects formylmethionyl-tRNA from spontaneous hydrolysis and promotes its binding to the 30S ribosomal subunits. Also involved in the hydrolysis of GTP during the formation of the 70S ribosomal complex.</text>
</comment>
<dbReference type="Pfam" id="PF00009">
    <property type="entry name" value="GTP_EFTU"/>
    <property type="match status" value="1"/>
</dbReference>
<evidence type="ECO:0000256" key="1">
    <source>
        <dbReference type="ARBA" id="ARBA00007733"/>
    </source>
</evidence>
<dbReference type="Gene3D" id="2.40.30.10">
    <property type="entry name" value="Translation factors"/>
    <property type="match status" value="2"/>
</dbReference>
<evidence type="ECO:0000256" key="3">
    <source>
        <dbReference type="ARBA" id="ARBA00022540"/>
    </source>
</evidence>
<dbReference type="CDD" id="cd01887">
    <property type="entry name" value="IF2_eIF5B"/>
    <property type="match status" value="1"/>
</dbReference>
<dbReference type="PANTHER" id="PTHR43381:SF4">
    <property type="entry name" value="EUKARYOTIC TRANSLATION INITIATION FACTOR 5B"/>
    <property type="match status" value="1"/>
</dbReference>
<dbReference type="InterPro" id="IPR027417">
    <property type="entry name" value="P-loop_NTPase"/>
</dbReference>
<sequence>MTKIISDIKFIPRPPIVTILGHVDHGKTTLLDSIRKTDVAVKEHGGITQHIGAYQISISSPSPKNKNIQKITFIDTPGHEAFAKMRARGADICDIAILVVAGNDGVMPQTLESINCIKKAKIPLIIAVNKIDLPDISLDKIKKQLSKTGLTLEEYGGETPLIALSAKTGLGIDKLLNTILLLSDLYQIHDATPDILNGVVIESKLSKNKGPIATLIIKSGNLKIGDDVICENQSFRIRALFDWNEASIEKAKPSDPVEVMGWKKLPLVGSILKQKNQSEQIQPSKINSNTGQQKALTNTDNAVEEEKIKLIIKADTAGSLEAIMSGLKNDIQIISATVGNISESDILLAKTTKSIVIGFNLNISENIFKLARSEKVLIKTFKIIYELFDEVGEVVKALKQGNLVTVLGEAKVTTVFPIKKDLIAGIKVISGRIARGDQIKVMRGSQEICRARIKSLRHHKEDITKAEQGMEAGVFLSQKVEFLTDDSIISIG</sequence>
<dbReference type="FunFam" id="3.40.50.10050:FF:000001">
    <property type="entry name" value="Translation initiation factor IF-2"/>
    <property type="match status" value="1"/>
</dbReference>
<dbReference type="InterPro" id="IPR053905">
    <property type="entry name" value="EF-G-like_DII"/>
</dbReference>
<evidence type="ECO:0000256" key="7">
    <source>
        <dbReference type="NCBIfam" id="TIGR00487"/>
    </source>
</evidence>
<dbReference type="Gene3D" id="3.40.50.10050">
    <property type="entry name" value="Translation initiation factor IF- 2, domain 3"/>
    <property type="match status" value="1"/>
</dbReference>
<comment type="caution">
    <text evidence="10">The sequence shown here is derived from an EMBL/GenBank/DDBJ whole genome shotgun (WGS) entry which is preliminary data.</text>
</comment>
<evidence type="ECO:0000256" key="8">
    <source>
        <dbReference type="RuleBase" id="RU000644"/>
    </source>
</evidence>
<evidence type="ECO:0000313" key="11">
    <source>
        <dbReference type="Proteomes" id="UP000176609"/>
    </source>
</evidence>
<dbReference type="NCBIfam" id="TIGR00231">
    <property type="entry name" value="small_GTP"/>
    <property type="match status" value="1"/>
</dbReference>
<evidence type="ECO:0000256" key="6">
    <source>
        <dbReference type="ARBA" id="ARBA00023134"/>
    </source>
</evidence>
<gene>
    <name evidence="10" type="ORF">A2960_04425</name>
</gene>
<dbReference type="PANTHER" id="PTHR43381">
    <property type="entry name" value="TRANSLATION INITIATION FACTOR IF-2-RELATED"/>
    <property type="match status" value="1"/>
</dbReference>
<protein>
    <recommendedName>
        <fullName evidence="2 7">Translation initiation factor IF-2</fullName>
    </recommendedName>
</protein>
<dbReference type="InterPro" id="IPR023115">
    <property type="entry name" value="TIF_IF2_dom3"/>
</dbReference>
<accession>A0A1F6ARM2</accession>
<dbReference type="SUPFAM" id="SSF52540">
    <property type="entry name" value="P-loop containing nucleoside triphosphate hydrolases"/>
    <property type="match status" value="1"/>
</dbReference>
<dbReference type="InterPro" id="IPR015760">
    <property type="entry name" value="TIF_IF2"/>
</dbReference>